<protein>
    <recommendedName>
        <fullName evidence="8">AP-4 complex accessory subunit Tepsin</fullName>
    </recommendedName>
</protein>
<evidence type="ECO:0000256" key="3">
    <source>
        <dbReference type="ARBA" id="ARBA00004541"/>
    </source>
</evidence>
<dbReference type="PANTHER" id="PTHR21514:SF0">
    <property type="entry name" value="AP-4 COMPLEX ACCESSORY SUBUNIT TEPSIN"/>
    <property type="match status" value="1"/>
</dbReference>
<dbReference type="PANTHER" id="PTHR21514">
    <property type="entry name" value="AP-4 COMPLEX ACCESSORY SUBUNIT TEPSIN"/>
    <property type="match status" value="1"/>
</dbReference>
<evidence type="ECO:0000256" key="6">
    <source>
        <dbReference type="ARBA" id="ARBA00023136"/>
    </source>
</evidence>
<dbReference type="AlphaFoldDB" id="A0A8T2JT32"/>
<dbReference type="EMBL" id="JAACNH010000003">
    <property type="protein sequence ID" value="KAG8446497.1"/>
    <property type="molecule type" value="Genomic_DNA"/>
</dbReference>
<keyword evidence="5" id="KW-0333">Golgi apparatus</keyword>
<feature type="compositionally biased region" description="Basic and acidic residues" evidence="9">
    <location>
        <begin position="274"/>
        <end position="294"/>
    </location>
</feature>
<evidence type="ECO:0000256" key="7">
    <source>
        <dbReference type="ARBA" id="ARBA00023329"/>
    </source>
</evidence>
<dbReference type="Gene3D" id="1.25.40.90">
    <property type="match status" value="1"/>
</dbReference>
<dbReference type="InterPro" id="IPR035802">
    <property type="entry name" value="ENTH/VHS_tepsin"/>
</dbReference>
<keyword evidence="4" id="KW-0963">Cytoplasm</keyword>
<proteinExistence type="predicted"/>
<dbReference type="InterPro" id="IPR013809">
    <property type="entry name" value="ENTH"/>
</dbReference>
<gene>
    <name evidence="12" type="ORF">GDO86_014088</name>
</gene>
<dbReference type="GO" id="GO:0030662">
    <property type="term" value="C:coated vesicle membrane"/>
    <property type="evidence" value="ECO:0007669"/>
    <property type="project" value="UniProtKB-ARBA"/>
</dbReference>
<accession>A0A8T2JT32</accession>
<organism evidence="12 13">
    <name type="scientific">Hymenochirus boettgeri</name>
    <name type="common">Congo dwarf clawed frog</name>
    <dbReference type="NCBI Taxonomy" id="247094"/>
    <lineage>
        <taxon>Eukaryota</taxon>
        <taxon>Metazoa</taxon>
        <taxon>Chordata</taxon>
        <taxon>Craniata</taxon>
        <taxon>Vertebrata</taxon>
        <taxon>Euteleostomi</taxon>
        <taxon>Amphibia</taxon>
        <taxon>Batrachia</taxon>
        <taxon>Anura</taxon>
        <taxon>Pipoidea</taxon>
        <taxon>Pipidae</taxon>
        <taxon>Pipinae</taxon>
        <taxon>Hymenochirus</taxon>
    </lineage>
</organism>
<feature type="region of interest" description="Disordered" evidence="9">
    <location>
        <begin position="452"/>
        <end position="510"/>
    </location>
</feature>
<feature type="region of interest" description="Disordered" evidence="9">
    <location>
        <begin position="237"/>
        <end position="294"/>
    </location>
</feature>
<sequence length="563" mass="61012">MAMLDRLAFLHKLPLLLKGTSDDDTPCPGYLYEDIAKISHESTGSSQCLLEYLLNRLQANSCQVKLKVLKILLSLCSHGSPQFIQDLRRNVSYIQEAAAVSGPPDPLHGTSLYQKVRVTAQEVVGNLFSDVSSCPSHIMSTKKRSQSGMGSQASHTLQGFGYSQEQKHMGSRDAFLTGIQRAAVAVTHSVLPGAEQSLTHIHDHAGDTYKPVAIPLVERQLPPGKCLPLHANNFRGSHRSGVPGGGWDETDSGNSSQESSNDKSHNSRSSDAGSKSESDHHSGSSQRESSDTNERVEITHLGDCLQEARLVQEVTQGQRTFLTQEEIQQFVRGCSRLNCEVVFELLNCSLLDESTCTKLRCLSAISSLMTSDLLSHDHMLGVIRSNLQKLSEGSPGPVTAKATKILRQFQALTKKSPDRGALNPADSSPPTVHCNLDVLSDVVPHSVGGGLLTPLNVPSSPNSESSAQNPSTLHTDGAVSNNIQNTERNTDEESKGPKSEETSKQNETYKPLSLFEGMELVMPLRCSHKGDQLTHRAIRLSGVLSVEEPSKPAVPSVFSFLNT</sequence>
<comment type="subcellular location">
    <subcellularLocation>
        <location evidence="2">Cytoplasm</location>
        <location evidence="2">Cytosol</location>
    </subcellularLocation>
    <subcellularLocation>
        <location evidence="3">Cytoplasmic vesicle</location>
    </subcellularLocation>
    <subcellularLocation>
        <location evidence="1">Golgi apparatus</location>
        <location evidence="1">trans-Golgi network membrane</location>
        <topology evidence="1">Peripheral membrane protein</topology>
    </subcellularLocation>
</comment>
<evidence type="ECO:0000313" key="12">
    <source>
        <dbReference type="EMBL" id="KAG8446497.1"/>
    </source>
</evidence>
<evidence type="ECO:0000259" key="10">
    <source>
        <dbReference type="Pfam" id="PF01417"/>
    </source>
</evidence>
<feature type="domain" description="AP-4 complex accessory subunit Tepsin VHS/ENTH-like" evidence="11">
    <location>
        <begin position="306"/>
        <end position="409"/>
    </location>
</feature>
<dbReference type="Pfam" id="PF25827">
    <property type="entry name" value="TVHS-like"/>
    <property type="match status" value="1"/>
</dbReference>
<dbReference type="OrthoDB" id="118154at2759"/>
<keyword evidence="7" id="KW-0968">Cytoplasmic vesicle</keyword>
<dbReference type="CDD" id="cd03572">
    <property type="entry name" value="ENTH_like_Tepsin"/>
    <property type="match status" value="1"/>
</dbReference>
<dbReference type="GO" id="GO:0032588">
    <property type="term" value="C:trans-Golgi network membrane"/>
    <property type="evidence" value="ECO:0007669"/>
    <property type="project" value="TreeGrafter"/>
</dbReference>
<evidence type="ECO:0000259" key="11">
    <source>
        <dbReference type="Pfam" id="PF25827"/>
    </source>
</evidence>
<dbReference type="SUPFAM" id="SSF48464">
    <property type="entry name" value="ENTH/VHS domain"/>
    <property type="match status" value="1"/>
</dbReference>
<dbReference type="FunFam" id="1.25.40.90:FF:000029">
    <property type="entry name" value="AP-4 complex accessory subunit Tepsin"/>
    <property type="match status" value="1"/>
</dbReference>
<evidence type="ECO:0000256" key="2">
    <source>
        <dbReference type="ARBA" id="ARBA00004514"/>
    </source>
</evidence>
<evidence type="ECO:0000256" key="8">
    <source>
        <dbReference type="ARBA" id="ARBA00070138"/>
    </source>
</evidence>
<evidence type="ECO:0000256" key="9">
    <source>
        <dbReference type="SAM" id="MobiDB-lite"/>
    </source>
</evidence>
<dbReference type="InterPro" id="IPR058028">
    <property type="entry name" value="Tepsin_VHS/ENTH-like"/>
</dbReference>
<feature type="compositionally biased region" description="Basic and acidic residues" evidence="9">
    <location>
        <begin position="488"/>
        <end position="504"/>
    </location>
</feature>
<keyword evidence="6" id="KW-0472">Membrane</keyword>
<feature type="domain" description="ENTH" evidence="10">
    <location>
        <begin position="20"/>
        <end position="127"/>
    </location>
</feature>
<comment type="caution">
    <text evidence="12">The sequence shown here is derived from an EMBL/GenBank/DDBJ whole genome shotgun (WGS) entry which is preliminary data.</text>
</comment>
<dbReference type="Pfam" id="PF01417">
    <property type="entry name" value="ENTH"/>
    <property type="match status" value="1"/>
</dbReference>
<evidence type="ECO:0000256" key="4">
    <source>
        <dbReference type="ARBA" id="ARBA00022490"/>
    </source>
</evidence>
<evidence type="ECO:0000256" key="1">
    <source>
        <dbReference type="ARBA" id="ARBA00004150"/>
    </source>
</evidence>
<dbReference type="GO" id="GO:0005829">
    <property type="term" value="C:cytosol"/>
    <property type="evidence" value="ECO:0007669"/>
    <property type="project" value="UniProtKB-SubCell"/>
</dbReference>
<reference evidence="12" key="1">
    <citation type="thesis" date="2020" institute="ProQuest LLC" country="789 East Eisenhower Parkway, Ann Arbor, MI, USA">
        <title>Comparative Genomics and Chromosome Evolution.</title>
        <authorList>
            <person name="Mudd A.B."/>
        </authorList>
    </citation>
    <scope>NUCLEOTIDE SEQUENCE</scope>
    <source>
        <strain evidence="12">Female2</strain>
        <tissue evidence="12">Blood</tissue>
    </source>
</reference>
<feature type="compositionally biased region" description="Polar residues" evidence="9">
    <location>
        <begin position="456"/>
        <end position="487"/>
    </location>
</feature>
<keyword evidence="13" id="KW-1185">Reference proteome</keyword>
<name>A0A8T2JT32_9PIPI</name>
<evidence type="ECO:0000256" key="5">
    <source>
        <dbReference type="ARBA" id="ARBA00023034"/>
    </source>
</evidence>
<dbReference type="InterPro" id="IPR008942">
    <property type="entry name" value="ENTH_VHS"/>
</dbReference>
<dbReference type="InterPro" id="IPR039273">
    <property type="entry name" value="TEPSIN"/>
</dbReference>
<dbReference type="Proteomes" id="UP000812440">
    <property type="component" value="Chromosome 8_10"/>
</dbReference>
<evidence type="ECO:0000313" key="13">
    <source>
        <dbReference type="Proteomes" id="UP000812440"/>
    </source>
</evidence>